<dbReference type="PROSITE" id="PS50042">
    <property type="entry name" value="CNMP_BINDING_3"/>
    <property type="match status" value="1"/>
</dbReference>
<dbReference type="InterPro" id="IPR012318">
    <property type="entry name" value="HTH_CRP"/>
</dbReference>
<dbReference type="InterPro" id="IPR018488">
    <property type="entry name" value="cNMP-bd_CS"/>
</dbReference>
<dbReference type="SMART" id="SM00419">
    <property type="entry name" value="HTH_CRP"/>
    <property type="match status" value="1"/>
</dbReference>
<dbReference type="PROSITE" id="PS00888">
    <property type="entry name" value="CNMP_BINDING_1"/>
    <property type="match status" value="1"/>
</dbReference>
<evidence type="ECO:0000256" key="3">
    <source>
        <dbReference type="ARBA" id="ARBA00023163"/>
    </source>
</evidence>
<dbReference type="InterPro" id="IPR000595">
    <property type="entry name" value="cNMP-bd_dom"/>
</dbReference>
<organism evidence="6 7">
    <name type="scientific">Candidatus Coatesbacteria bacterium RBG_13_66_14</name>
    <dbReference type="NCBI Taxonomy" id="1817816"/>
    <lineage>
        <taxon>Bacteria</taxon>
        <taxon>Candidatus Coatesiibacteriota</taxon>
    </lineage>
</organism>
<dbReference type="PROSITE" id="PS00889">
    <property type="entry name" value="CNMP_BINDING_2"/>
    <property type="match status" value="1"/>
</dbReference>
<dbReference type="SUPFAM" id="SSF51206">
    <property type="entry name" value="cAMP-binding domain-like"/>
    <property type="match status" value="1"/>
</dbReference>
<dbReference type="PANTHER" id="PTHR24567:SF74">
    <property type="entry name" value="HTH-TYPE TRANSCRIPTIONAL REGULATOR ARCR"/>
    <property type="match status" value="1"/>
</dbReference>
<dbReference type="GO" id="GO:0003677">
    <property type="term" value="F:DNA binding"/>
    <property type="evidence" value="ECO:0007669"/>
    <property type="project" value="UniProtKB-KW"/>
</dbReference>
<dbReference type="InterPro" id="IPR014710">
    <property type="entry name" value="RmlC-like_jellyroll"/>
</dbReference>
<dbReference type="Gene3D" id="2.60.120.10">
    <property type="entry name" value="Jelly Rolls"/>
    <property type="match status" value="1"/>
</dbReference>
<dbReference type="GO" id="GO:0003700">
    <property type="term" value="F:DNA-binding transcription factor activity"/>
    <property type="evidence" value="ECO:0007669"/>
    <property type="project" value="TreeGrafter"/>
</dbReference>
<protein>
    <recommendedName>
        <fullName evidence="8">Crp/Fnr family transcriptional regulator</fullName>
    </recommendedName>
</protein>
<name>A0A1F5FG86_9BACT</name>
<comment type="caution">
    <text evidence="6">The sequence shown here is derived from an EMBL/GenBank/DDBJ whole genome shotgun (WGS) entry which is preliminary data.</text>
</comment>
<evidence type="ECO:0000256" key="1">
    <source>
        <dbReference type="ARBA" id="ARBA00023015"/>
    </source>
</evidence>
<dbReference type="PRINTS" id="PR00103">
    <property type="entry name" value="CAMPKINASE"/>
</dbReference>
<gene>
    <name evidence="6" type="ORF">A2Y64_04780</name>
</gene>
<dbReference type="PROSITE" id="PS51063">
    <property type="entry name" value="HTH_CRP_2"/>
    <property type="match status" value="1"/>
</dbReference>
<dbReference type="STRING" id="1817816.A2Y64_04780"/>
<evidence type="ECO:0000259" key="5">
    <source>
        <dbReference type="PROSITE" id="PS51063"/>
    </source>
</evidence>
<evidence type="ECO:0000256" key="2">
    <source>
        <dbReference type="ARBA" id="ARBA00023125"/>
    </source>
</evidence>
<sequence length="224" mass="25461">MTPSFNLKRIPLFSELSDSELERIYPLLKRRRYPKGHAVIKEGERGDVIYLIEEGQVKITRASLDGREKILDILSDGSFFGELSVLDEMPRSATVETMGEVSILTLHKNDFLRLLEEIPPIAVKIIRVLSRRLRAADSQIEDLTFKSSREKIESMFIKLRDAHGVADHRGVRLAVSLTHQELADMAGCSRETVCRYVKELKDSGCLAVDDDKRYIFLKSATARL</sequence>
<keyword evidence="1" id="KW-0805">Transcription regulation</keyword>
<proteinExistence type="predicted"/>
<accession>A0A1F5FG86</accession>
<feature type="domain" description="Cyclic nucleotide-binding" evidence="4">
    <location>
        <begin position="12"/>
        <end position="132"/>
    </location>
</feature>
<dbReference type="PRINTS" id="PR00034">
    <property type="entry name" value="HTHCRP"/>
</dbReference>
<evidence type="ECO:0000313" key="7">
    <source>
        <dbReference type="Proteomes" id="UP000177187"/>
    </source>
</evidence>
<keyword evidence="2" id="KW-0238">DNA-binding</keyword>
<dbReference type="CDD" id="cd00038">
    <property type="entry name" value="CAP_ED"/>
    <property type="match status" value="1"/>
</dbReference>
<dbReference type="SMART" id="SM00100">
    <property type="entry name" value="cNMP"/>
    <property type="match status" value="1"/>
</dbReference>
<dbReference type="Pfam" id="PF00027">
    <property type="entry name" value="cNMP_binding"/>
    <property type="match status" value="1"/>
</dbReference>
<reference evidence="6 7" key="1">
    <citation type="journal article" date="2016" name="Nat. Commun.">
        <title>Thousands of microbial genomes shed light on interconnected biogeochemical processes in an aquifer system.</title>
        <authorList>
            <person name="Anantharaman K."/>
            <person name="Brown C.T."/>
            <person name="Hug L.A."/>
            <person name="Sharon I."/>
            <person name="Castelle C.J."/>
            <person name="Probst A.J."/>
            <person name="Thomas B.C."/>
            <person name="Singh A."/>
            <person name="Wilkins M.J."/>
            <person name="Karaoz U."/>
            <person name="Brodie E.L."/>
            <person name="Williams K.H."/>
            <person name="Hubbard S.S."/>
            <person name="Banfield J.F."/>
        </authorList>
    </citation>
    <scope>NUCLEOTIDE SEQUENCE [LARGE SCALE GENOMIC DNA]</scope>
</reference>
<feature type="domain" description="HTH crp-type" evidence="5">
    <location>
        <begin position="146"/>
        <end position="220"/>
    </location>
</feature>
<dbReference type="InterPro" id="IPR018490">
    <property type="entry name" value="cNMP-bd_dom_sf"/>
</dbReference>
<evidence type="ECO:0008006" key="8">
    <source>
        <dbReference type="Google" id="ProtNLM"/>
    </source>
</evidence>
<dbReference type="EMBL" id="MFAF01000029">
    <property type="protein sequence ID" value="OGD78626.1"/>
    <property type="molecule type" value="Genomic_DNA"/>
</dbReference>
<dbReference type="AlphaFoldDB" id="A0A1F5FG86"/>
<dbReference type="Proteomes" id="UP000177187">
    <property type="component" value="Unassembled WGS sequence"/>
</dbReference>
<keyword evidence="3" id="KW-0804">Transcription</keyword>
<dbReference type="Pfam" id="PF13545">
    <property type="entry name" value="HTH_Crp_2"/>
    <property type="match status" value="1"/>
</dbReference>
<dbReference type="Gene3D" id="1.10.10.10">
    <property type="entry name" value="Winged helix-like DNA-binding domain superfamily/Winged helix DNA-binding domain"/>
    <property type="match status" value="1"/>
</dbReference>
<dbReference type="SUPFAM" id="SSF46785">
    <property type="entry name" value="Winged helix' DNA-binding domain"/>
    <property type="match status" value="1"/>
</dbReference>
<dbReference type="InterPro" id="IPR036390">
    <property type="entry name" value="WH_DNA-bd_sf"/>
</dbReference>
<evidence type="ECO:0000313" key="6">
    <source>
        <dbReference type="EMBL" id="OGD78626.1"/>
    </source>
</evidence>
<evidence type="ECO:0000259" key="4">
    <source>
        <dbReference type="PROSITE" id="PS50042"/>
    </source>
</evidence>
<dbReference type="InterPro" id="IPR036388">
    <property type="entry name" value="WH-like_DNA-bd_sf"/>
</dbReference>
<dbReference type="InterPro" id="IPR050397">
    <property type="entry name" value="Env_Response_Regulators"/>
</dbReference>
<dbReference type="PANTHER" id="PTHR24567">
    <property type="entry name" value="CRP FAMILY TRANSCRIPTIONAL REGULATORY PROTEIN"/>
    <property type="match status" value="1"/>
</dbReference>
<dbReference type="GO" id="GO:0005829">
    <property type="term" value="C:cytosol"/>
    <property type="evidence" value="ECO:0007669"/>
    <property type="project" value="TreeGrafter"/>
</dbReference>